<evidence type="ECO:0008006" key="2">
    <source>
        <dbReference type="Google" id="ProtNLM"/>
    </source>
</evidence>
<dbReference type="AlphaFoldDB" id="A0A0F9ET86"/>
<dbReference type="Pfam" id="PF17236">
    <property type="entry name" value="SU10_MCP"/>
    <property type="match status" value="1"/>
</dbReference>
<dbReference type="InterPro" id="IPR035198">
    <property type="entry name" value="SU10_MCP"/>
</dbReference>
<accession>A0A0F9ET86</accession>
<gene>
    <name evidence="1" type="ORF">LCGC14_2389050</name>
</gene>
<name>A0A0F9ET86_9ZZZZ</name>
<proteinExistence type="predicted"/>
<comment type="caution">
    <text evidence="1">The sequence shown here is derived from an EMBL/GenBank/DDBJ whole genome shotgun (WGS) entry which is preliminary data.</text>
</comment>
<sequence length="218" mass="24145">FKTTIALSNTSKEANTYGGRDLPYQRAKKGTEHALDIERAFWWGEKVADTGTQGHPRRGTGGVLEFINSSGAYVQNQGGPLTAPDLNTFLREGFTYGNTTKVLFAGGITLQAINEIARGQIRMKVEDTTYGIKISTWITSFGTINIVHNPLFVQDYAGYAFMLDMECFKYRFMNNRDTKLEINVQAPDADGQVDQFITECGLQRVQAPKNALLLGVTS</sequence>
<evidence type="ECO:0000313" key="1">
    <source>
        <dbReference type="EMBL" id="KKL27053.1"/>
    </source>
</evidence>
<reference evidence="1" key="1">
    <citation type="journal article" date="2015" name="Nature">
        <title>Complex archaea that bridge the gap between prokaryotes and eukaryotes.</title>
        <authorList>
            <person name="Spang A."/>
            <person name="Saw J.H."/>
            <person name="Jorgensen S.L."/>
            <person name="Zaremba-Niedzwiedzka K."/>
            <person name="Martijn J."/>
            <person name="Lind A.E."/>
            <person name="van Eijk R."/>
            <person name="Schleper C."/>
            <person name="Guy L."/>
            <person name="Ettema T.J."/>
        </authorList>
    </citation>
    <scope>NUCLEOTIDE SEQUENCE</scope>
</reference>
<protein>
    <recommendedName>
        <fullName evidence="2">Phage major capsid protein</fullName>
    </recommendedName>
</protein>
<feature type="non-terminal residue" evidence="1">
    <location>
        <position position="1"/>
    </location>
</feature>
<organism evidence="1">
    <name type="scientific">marine sediment metagenome</name>
    <dbReference type="NCBI Taxonomy" id="412755"/>
    <lineage>
        <taxon>unclassified sequences</taxon>
        <taxon>metagenomes</taxon>
        <taxon>ecological metagenomes</taxon>
    </lineage>
</organism>
<dbReference type="EMBL" id="LAZR01035615">
    <property type="protein sequence ID" value="KKL27053.1"/>
    <property type="molecule type" value="Genomic_DNA"/>
</dbReference>